<keyword evidence="9" id="KW-1185">Reference proteome</keyword>
<feature type="region of interest" description="Disordered" evidence="6">
    <location>
        <begin position="109"/>
        <end position="184"/>
    </location>
</feature>
<dbReference type="Gene3D" id="3.40.640.10">
    <property type="entry name" value="Type I PLP-dependent aspartate aminotransferase-like (Major domain)"/>
    <property type="match status" value="1"/>
</dbReference>
<dbReference type="STRING" id="27349.A0A0L6VQD8"/>
<proteinExistence type="inferred from homology"/>
<dbReference type="GO" id="GO:0008483">
    <property type="term" value="F:transaminase activity"/>
    <property type="evidence" value="ECO:0007669"/>
    <property type="project" value="UniProtKB-KW"/>
</dbReference>
<evidence type="ECO:0000259" key="7">
    <source>
        <dbReference type="Pfam" id="PF00155"/>
    </source>
</evidence>
<evidence type="ECO:0000256" key="5">
    <source>
        <dbReference type="ARBA" id="ARBA00022898"/>
    </source>
</evidence>
<dbReference type="InterPro" id="IPR015424">
    <property type="entry name" value="PyrdxlP-dep_Trfase"/>
</dbReference>
<gene>
    <name evidence="8" type="ORF">VP01_1208g6</name>
</gene>
<keyword evidence="3" id="KW-0032">Aminotransferase</keyword>
<comment type="similarity">
    <text evidence="2">Belongs to the class-I pyridoxal-phosphate-dependent aminotransferase family.</text>
</comment>
<dbReference type="CDD" id="cd00609">
    <property type="entry name" value="AAT_like"/>
    <property type="match status" value="1"/>
</dbReference>
<dbReference type="InterPro" id="IPR004839">
    <property type="entry name" value="Aminotransferase_I/II_large"/>
</dbReference>
<dbReference type="PANTHER" id="PTHR46383">
    <property type="entry name" value="ASPARTATE AMINOTRANSFERASE"/>
    <property type="match status" value="1"/>
</dbReference>
<accession>A0A0L6VQD8</accession>
<evidence type="ECO:0000256" key="4">
    <source>
        <dbReference type="ARBA" id="ARBA00022679"/>
    </source>
</evidence>
<keyword evidence="4" id="KW-0808">Transferase</keyword>
<feature type="compositionally biased region" description="Basic and acidic residues" evidence="6">
    <location>
        <begin position="109"/>
        <end position="124"/>
    </location>
</feature>
<dbReference type="InterPro" id="IPR015422">
    <property type="entry name" value="PyrdxlP-dep_Trfase_small"/>
</dbReference>
<dbReference type="SUPFAM" id="SSF53383">
    <property type="entry name" value="PLP-dependent transferases"/>
    <property type="match status" value="1"/>
</dbReference>
<feature type="domain" description="Aminotransferase class I/classII large" evidence="7">
    <location>
        <begin position="342"/>
        <end position="610"/>
    </location>
</feature>
<evidence type="ECO:0000256" key="6">
    <source>
        <dbReference type="SAM" id="MobiDB-lite"/>
    </source>
</evidence>
<dbReference type="Pfam" id="PF00155">
    <property type="entry name" value="Aminotran_1_2"/>
    <property type="match status" value="1"/>
</dbReference>
<protein>
    <recommendedName>
        <fullName evidence="7">Aminotransferase class I/classII large domain-containing protein</fullName>
    </recommendedName>
</protein>
<evidence type="ECO:0000313" key="8">
    <source>
        <dbReference type="EMBL" id="KNZ62913.1"/>
    </source>
</evidence>
<dbReference type="GO" id="GO:0006520">
    <property type="term" value="P:amino acid metabolic process"/>
    <property type="evidence" value="ECO:0007669"/>
    <property type="project" value="InterPro"/>
</dbReference>
<dbReference type="Gene3D" id="3.90.1150.10">
    <property type="entry name" value="Aspartate Aminotransferase, domain 1"/>
    <property type="match status" value="1"/>
</dbReference>
<comment type="caution">
    <text evidence="8">The sequence shown here is derived from an EMBL/GenBank/DDBJ whole genome shotgun (WGS) entry which is preliminary data.</text>
</comment>
<dbReference type="EMBL" id="LAVV01002321">
    <property type="protein sequence ID" value="KNZ62913.1"/>
    <property type="molecule type" value="Genomic_DNA"/>
</dbReference>
<dbReference type="GO" id="GO:0030170">
    <property type="term" value="F:pyridoxal phosphate binding"/>
    <property type="evidence" value="ECO:0007669"/>
    <property type="project" value="InterPro"/>
</dbReference>
<keyword evidence="5" id="KW-0663">Pyridoxal phosphate</keyword>
<dbReference type="InterPro" id="IPR015421">
    <property type="entry name" value="PyrdxlP-dep_Trfase_major"/>
</dbReference>
<dbReference type="OrthoDB" id="2108at2759"/>
<feature type="compositionally biased region" description="Basic residues" evidence="6">
    <location>
        <begin position="125"/>
        <end position="141"/>
    </location>
</feature>
<dbReference type="VEuPathDB" id="FungiDB:VP01_1208g6"/>
<evidence type="ECO:0000256" key="3">
    <source>
        <dbReference type="ARBA" id="ARBA00022576"/>
    </source>
</evidence>
<dbReference type="AlphaFoldDB" id="A0A0L6VQD8"/>
<evidence type="ECO:0000256" key="1">
    <source>
        <dbReference type="ARBA" id="ARBA00001933"/>
    </source>
</evidence>
<reference evidence="8 9" key="1">
    <citation type="submission" date="2015-08" db="EMBL/GenBank/DDBJ databases">
        <title>Next Generation Sequencing and Analysis of the Genome of Puccinia sorghi L Schw, the Causal Agent of Maize Common Rust.</title>
        <authorList>
            <person name="Rochi L."/>
            <person name="Burguener G."/>
            <person name="Darino M."/>
            <person name="Turjanski A."/>
            <person name="Kreff E."/>
            <person name="Dieguez M.J."/>
            <person name="Sacco F."/>
        </authorList>
    </citation>
    <scope>NUCLEOTIDE SEQUENCE [LARGE SCALE GENOMIC DNA]</scope>
    <source>
        <strain evidence="8 9">RO10H11247</strain>
    </source>
</reference>
<dbReference type="InterPro" id="IPR050596">
    <property type="entry name" value="AspAT/PAT-like"/>
</dbReference>
<name>A0A0L6VQD8_9BASI</name>
<evidence type="ECO:0000256" key="2">
    <source>
        <dbReference type="ARBA" id="ARBA00007441"/>
    </source>
</evidence>
<comment type="cofactor">
    <cofactor evidence="1">
        <name>pyridoxal 5'-phosphate</name>
        <dbReference type="ChEBI" id="CHEBI:597326"/>
    </cofactor>
</comment>
<sequence length="705" mass="78787">MVLLHDEAYEKGGMLVFPPVTALCFFVINKSADQQALHRSEYGLKAVCGGPCRITRKALENTYTFPNNRLPFEIMPLVLPKFPHNWAELSAGAKGLLTPNEDKKKKLPKTIHEDDSEAHQVFREAHRHSTSIKRNVSKKKSAAQAQKKEQKATSASADRITRSALTSPTPSEPDEDDMLPGISSPGSTGVIFVMDRAMANGFTYDDPEWANFGQGAPEVGDIPGASHKPTTIDVAAMGEDVHECSFPFPDAPTTGVKALRAAVADLYNQTYRKGMSSQYTFEVRCHCFQLGNHGIENQCFPIYKLECLHRPRWSIGLNQVGLNPDIEFASVVGEVYVGYQLPEYTAYDQMLSVFRRLVPIPSALSAEDNYKLHIDKLKENINQMGLSVLFASNPRNPTGQAVEGSELEELVQVSRNGQTVVLDEFYSWYNLDGQLGESLSAAKYVEDVNKDALVIIDGLTKNWSVDFFFHSSNQRRCPGWRVCWVIGPKPLIGALSQSGSFLDGGASHIMQMAAIPLLNFDRVEKDKIALQKHFRMKRDRVLERLEHMGLKVKIPPKWTFYINQRAQRTLLACSLSDLPPPLNSGLVFFEELLKQKVIVVPGIFFDINPSHRRNLFCSPCHHCNRQIVLRAPVGPIRKRYVCWIGRDRTSFAKGLRAPDDCKNLSLFDGHLLEMGRNLAPQLNRRLSIAAVHGVADSSKLTSPQT</sequence>
<dbReference type="PANTHER" id="PTHR46383:SF1">
    <property type="entry name" value="ASPARTATE AMINOTRANSFERASE"/>
    <property type="match status" value="1"/>
</dbReference>
<evidence type="ECO:0000313" key="9">
    <source>
        <dbReference type="Proteomes" id="UP000037035"/>
    </source>
</evidence>
<organism evidence="8 9">
    <name type="scientific">Puccinia sorghi</name>
    <dbReference type="NCBI Taxonomy" id="27349"/>
    <lineage>
        <taxon>Eukaryota</taxon>
        <taxon>Fungi</taxon>
        <taxon>Dikarya</taxon>
        <taxon>Basidiomycota</taxon>
        <taxon>Pucciniomycotina</taxon>
        <taxon>Pucciniomycetes</taxon>
        <taxon>Pucciniales</taxon>
        <taxon>Pucciniaceae</taxon>
        <taxon>Puccinia</taxon>
    </lineage>
</organism>
<dbReference type="Proteomes" id="UP000037035">
    <property type="component" value="Unassembled WGS sequence"/>
</dbReference>